<evidence type="ECO:0000256" key="1">
    <source>
        <dbReference type="SAM" id="MobiDB-lite"/>
    </source>
</evidence>
<comment type="caution">
    <text evidence="2">The sequence shown here is derived from an EMBL/GenBank/DDBJ whole genome shotgun (WGS) entry which is preliminary data.</text>
</comment>
<dbReference type="Proteomes" id="UP001054945">
    <property type="component" value="Unassembled WGS sequence"/>
</dbReference>
<keyword evidence="3" id="KW-1185">Reference proteome</keyword>
<reference evidence="2 3" key="1">
    <citation type="submission" date="2021-06" db="EMBL/GenBank/DDBJ databases">
        <title>Caerostris extrusa draft genome.</title>
        <authorList>
            <person name="Kono N."/>
            <person name="Arakawa K."/>
        </authorList>
    </citation>
    <scope>NUCLEOTIDE SEQUENCE [LARGE SCALE GENOMIC DNA]</scope>
</reference>
<evidence type="ECO:0000313" key="3">
    <source>
        <dbReference type="Proteomes" id="UP001054945"/>
    </source>
</evidence>
<dbReference type="EMBL" id="BPLR01003507">
    <property type="protein sequence ID" value="GIX85322.1"/>
    <property type="molecule type" value="Genomic_DNA"/>
</dbReference>
<protein>
    <submittedName>
        <fullName evidence="2">Uncharacterized protein</fullName>
    </submittedName>
</protein>
<proteinExistence type="predicted"/>
<sequence length="85" mass="9225">MQKVKSDTILRSSTKGTAVKDGPTGILSFGENGILKHSAEIRGRSIKGSLAFFTVVLSDFERVPTSTSSKELVQLIEVVELFLNL</sequence>
<gene>
    <name evidence="2" type="ORF">CEXT_286891</name>
</gene>
<organism evidence="2 3">
    <name type="scientific">Caerostris extrusa</name>
    <name type="common">Bark spider</name>
    <name type="synonym">Caerostris bankana</name>
    <dbReference type="NCBI Taxonomy" id="172846"/>
    <lineage>
        <taxon>Eukaryota</taxon>
        <taxon>Metazoa</taxon>
        <taxon>Ecdysozoa</taxon>
        <taxon>Arthropoda</taxon>
        <taxon>Chelicerata</taxon>
        <taxon>Arachnida</taxon>
        <taxon>Araneae</taxon>
        <taxon>Araneomorphae</taxon>
        <taxon>Entelegynae</taxon>
        <taxon>Araneoidea</taxon>
        <taxon>Araneidae</taxon>
        <taxon>Caerostris</taxon>
    </lineage>
</organism>
<name>A0AAV4NKI9_CAEEX</name>
<dbReference type="AlphaFoldDB" id="A0AAV4NKI9"/>
<accession>A0AAV4NKI9</accession>
<feature type="region of interest" description="Disordered" evidence="1">
    <location>
        <begin position="1"/>
        <end position="20"/>
    </location>
</feature>
<evidence type="ECO:0000313" key="2">
    <source>
        <dbReference type="EMBL" id="GIX85322.1"/>
    </source>
</evidence>